<dbReference type="Proteomes" id="UP000320216">
    <property type="component" value="Chromosome"/>
</dbReference>
<name>A0A5B8M8F8_9MICO</name>
<evidence type="ECO:0000313" key="2">
    <source>
        <dbReference type="Proteomes" id="UP000320216"/>
    </source>
</evidence>
<keyword evidence="2" id="KW-1185">Reference proteome</keyword>
<dbReference type="RefSeq" id="WP_146321926.1">
    <property type="nucleotide sequence ID" value="NZ_CP042305.1"/>
</dbReference>
<accession>A0A5B8M8F8</accession>
<proteinExistence type="predicted"/>
<reference evidence="1 2" key="1">
    <citation type="submission" date="2019-07" db="EMBL/GenBank/DDBJ databases">
        <title>Full genome sequence of Humibacter sp. WJ7-1.</title>
        <authorList>
            <person name="Im W.-T."/>
        </authorList>
    </citation>
    <scope>NUCLEOTIDE SEQUENCE [LARGE SCALE GENOMIC DNA]</scope>
    <source>
        <strain evidence="1 2">WJ7-1</strain>
    </source>
</reference>
<evidence type="ECO:0000313" key="1">
    <source>
        <dbReference type="EMBL" id="QDZ15892.1"/>
    </source>
</evidence>
<dbReference type="AlphaFoldDB" id="A0A5B8M8F8"/>
<sequence length="173" mass="17822">MTTFLPPSDADVARMRERLMAAVPLQRRRRRRVSLTIGLSIAVLVAGATTAGTVAVQLASAQARNSSFDCYTSTDLDAPHGTTMFQNAAGSPGDSTADLADIDARVKLAVATCEAGYRAVPTKSDGSTTPAAVHVPDPTACLLADGRIAVLPNKNSLGAPRFCDALGLAAPGD</sequence>
<dbReference type="OrthoDB" id="5126182at2"/>
<organism evidence="1 2">
    <name type="scientific">Humibacter ginsenosidimutans</name>
    <dbReference type="NCBI Taxonomy" id="2599293"/>
    <lineage>
        <taxon>Bacteria</taxon>
        <taxon>Bacillati</taxon>
        <taxon>Actinomycetota</taxon>
        <taxon>Actinomycetes</taxon>
        <taxon>Micrococcales</taxon>
        <taxon>Microbacteriaceae</taxon>
        <taxon>Humibacter</taxon>
    </lineage>
</organism>
<protein>
    <submittedName>
        <fullName evidence="1">Uncharacterized protein</fullName>
    </submittedName>
</protein>
<dbReference type="KEGG" id="huw:FPZ11_14915"/>
<gene>
    <name evidence="1" type="ORF">FPZ11_14915</name>
</gene>
<dbReference type="EMBL" id="CP042305">
    <property type="protein sequence ID" value="QDZ15892.1"/>
    <property type="molecule type" value="Genomic_DNA"/>
</dbReference>